<gene>
    <name evidence="2" type="ORF">BDA99DRAFT_202337</name>
</gene>
<reference evidence="2" key="2">
    <citation type="submission" date="2023-02" db="EMBL/GenBank/DDBJ databases">
        <authorList>
            <consortium name="DOE Joint Genome Institute"/>
            <person name="Mondo S.J."/>
            <person name="Chang Y."/>
            <person name="Wang Y."/>
            <person name="Ahrendt S."/>
            <person name="Andreopoulos W."/>
            <person name="Barry K."/>
            <person name="Beard J."/>
            <person name="Benny G.L."/>
            <person name="Blankenship S."/>
            <person name="Bonito G."/>
            <person name="Cuomo C."/>
            <person name="Desiro A."/>
            <person name="Gervers K.A."/>
            <person name="Hundley H."/>
            <person name="Kuo A."/>
            <person name="LaButti K."/>
            <person name="Lang B.F."/>
            <person name="Lipzen A."/>
            <person name="O'Donnell K."/>
            <person name="Pangilinan J."/>
            <person name="Reynolds N."/>
            <person name="Sandor L."/>
            <person name="Smith M.W."/>
            <person name="Tsang A."/>
            <person name="Grigoriev I.V."/>
            <person name="Stajich J.E."/>
            <person name="Spatafora J.W."/>
        </authorList>
    </citation>
    <scope>NUCLEOTIDE SEQUENCE</scope>
    <source>
        <strain evidence="2">RSA 2281</strain>
    </source>
</reference>
<keyword evidence="3" id="KW-1185">Reference proteome</keyword>
<dbReference type="AlphaFoldDB" id="A0AAD5K1W9"/>
<protein>
    <submittedName>
        <fullName evidence="2">Uncharacterized protein</fullName>
    </submittedName>
</protein>
<evidence type="ECO:0000313" key="2">
    <source>
        <dbReference type="EMBL" id="KAI9251445.1"/>
    </source>
</evidence>
<evidence type="ECO:0000256" key="1">
    <source>
        <dbReference type="SAM" id="Phobius"/>
    </source>
</evidence>
<reference evidence="2" key="1">
    <citation type="journal article" date="2022" name="IScience">
        <title>Evolution of zygomycete secretomes and the origins of terrestrial fungal ecologies.</title>
        <authorList>
            <person name="Chang Y."/>
            <person name="Wang Y."/>
            <person name="Mondo S."/>
            <person name="Ahrendt S."/>
            <person name="Andreopoulos W."/>
            <person name="Barry K."/>
            <person name="Beard J."/>
            <person name="Benny G.L."/>
            <person name="Blankenship S."/>
            <person name="Bonito G."/>
            <person name="Cuomo C."/>
            <person name="Desiro A."/>
            <person name="Gervers K.A."/>
            <person name="Hundley H."/>
            <person name="Kuo A."/>
            <person name="LaButti K."/>
            <person name="Lang B.F."/>
            <person name="Lipzen A."/>
            <person name="O'Donnell K."/>
            <person name="Pangilinan J."/>
            <person name="Reynolds N."/>
            <person name="Sandor L."/>
            <person name="Smith M.E."/>
            <person name="Tsang A."/>
            <person name="Grigoriev I.V."/>
            <person name="Stajich J.E."/>
            <person name="Spatafora J.W."/>
        </authorList>
    </citation>
    <scope>NUCLEOTIDE SEQUENCE</scope>
    <source>
        <strain evidence="2">RSA 2281</strain>
    </source>
</reference>
<keyword evidence="1" id="KW-1133">Transmembrane helix</keyword>
<feature type="transmembrane region" description="Helical" evidence="1">
    <location>
        <begin position="12"/>
        <end position="32"/>
    </location>
</feature>
<feature type="transmembrane region" description="Helical" evidence="1">
    <location>
        <begin position="38"/>
        <end position="64"/>
    </location>
</feature>
<name>A0AAD5K1W9_9FUNG</name>
<proteinExistence type="predicted"/>
<keyword evidence="1" id="KW-0812">Transmembrane</keyword>
<sequence>MPKNLESKRFHVIRCCCTHFFHSLVLFQNIAYCDARRSLVIFIFCHNGSLAAILDGVFRILFFLNKS</sequence>
<organism evidence="2 3">
    <name type="scientific">Phascolomyces articulosus</name>
    <dbReference type="NCBI Taxonomy" id="60185"/>
    <lineage>
        <taxon>Eukaryota</taxon>
        <taxon>Fungi</taxon>
        <taxon>Fungi incertae sedis</taxon>
        <taxon>Mucoromycota</taxon>
        <taxon>Mucoromycotina</taxon>
        <taxon>Mucoromycetes</taxon>
        <taxon>Mucorales</taxon>
        <taxon>Lichtheimiaceae</taxon>
        <taxon>Phascolomyces</taxon>
    </lineage>
</organism>
<dbReference type="EMBL" id="JAIXMP010000030">
    <property type="protein sequence ID" value="KAI9251445.1"/>
    <property type="molecule type" value="Genomic_DNA"/>
</dbReference>
<evidence type="ECO:0000313" key="3">
    <source>
        <dbReference type="Proteomes" id="UP001209540"/>
    </source>
</evidence>
<dbReference type="Proteomes" id="UP001209540">
    <property type="component" value="Unassembled WGS sequence"/>
</dbReference>
<keyword evidence="1" id="KW-0472">Membrane</keyword>
<accession>A0AAD5K1W9</accession>
<comment type="caution">
    <text evidence="2">The sequence shown here is derived from an EMBL/GenBank/DDBJ whole genome shotgun (WGS) entry which is preliminary data.</text>
</comment>